<evidence type="ECO:0000313" key="3">
    <source>
        <dbReference type="EMBL" id="QDC24754.1"/>
    </source>
</evidence>
<keyword evidence="3" id="KW-0808">Transferase</keyword>
<gene>
    <name evidence="3" type="ORF">FE374_09130</name>
</gene>
<proteinExistence type="predicted"/>
<dbReference type="AlphaFoldDB" id="A0A5B8C2I3"/>
<organism evidence="3 4">
    <name type="scientific">Georgenia yuyongxinii</name>
    <dbReference type="NCBI Taxonomy" id="2589797"/>
    <lineage>
        <taxon>Bacteria</taxon>
        <taxon>Bacillati</taxon>
        <taxon>Actinomycetota</taxon>
        <taxon>Actinomycetes</taxon>
        <taxon>Micrococcales</taxon>
        <taxon>Bogoriellaceae</taxon>
        <taxon>Georgenia</taxon>
    </lineage>
</organism>
<evidence type="ECO:0000259" key="2">
    <source>
        <dbReference type="PROSITE" id="PS51186"/>
    </source>
</evidence>
<evidence type="ECO:0000256" key="1">
    <source>
        <dbReference type="SAM" id="MobiDB-lite"/>
    </source>
</evidence>
<dbReference type="Proteomes" id="UP000314616">
    <property type="component" value="Chromosome"/>
</dbReference>
<dbReference type="InterPro" id="IPR016181">
    <property type="entry name" value="Acyl_CoA_acyltransferase"/>
</dbReference>
<protein>
    <submittedName>
        <fullName evidence="3">GNAT family N-acetyltransferase</fullName>
    </submittedName>
</protein>
<dbReference type="SUPFAM" id="SSF55729">
    <property type="entry name" value="Acyl-CoA N-acyltransferases (Nat)"/>
    <property type="match status" value="1"/>
</dbReference>
<dbReference type="EMBL" id="CP040915">
    <property type="protein sequence ID" value="QDC24754.1"/>
    <property type="molecule type" value="Genomic_DNA"/>
</dbReference>
<dbReference type="GO" id="GO:0016747">
    <property type="term" value="F:acyltransferase activity, transferring groups other than amino-acyl groups"/>
    <property type="evidence" value="ECO:0007669"/>
    <property type="project" value="InterPro"/>
</dbReference>
<dbReference type="KEGG" id="gyu:FE374_09130"/>
<sequence length="199" mass="21395">MSTRADGEQPGIRHTGRDGPDPQTPPVFTDGTIALHVLTGTGPATLARRAAAVALRPLREQERYSSRAQVTLPAADADPYRTPFLVEHAGQAVGFGVVDAVGYLDALTDRPREAALLRAFYIDARHQYRGHGRTAARLLPGLVRQVVPAARWLYLTVNEANPAGIRAYAAGGFTDVGRYLGGSLGPQRVMRVAVLPQNH</sequence>
<dbReference type="Pfam" id="PF00583">
    <property type="entry name" value="Acetyltransf_1"/>
    <property type="match status" value="1"/>
</dbReference>
<dbReference type="InterPro" id="IPR000182">
    <property type="entry name" value="GNAT_dom"/>
</dbReference>
<feature type="domain" description="N-acetyltransferase" evidence="2">
    <location>
        <begin position="45"/>
        <end position="195"/>
    </location>
</feature>
<dbReference type="PROSITE" id="PS51186">
    <property type="entry name" value="GNAT"/>
    <property type="match status" value="1"/>
</dbReference>
<dbReference type="Gene3D" id="3.40.630.30">
    <property type="match status" value="1"/>
</dbReference>
<evidence type="ECO:0000313" key="4">
    <source>
        <dbReference type="Proteomes" id="UP000314616"/>
    </source>
</evidence>
<accession>A0A5B8C2I3</accession>
<name>A0A5B8C2I3_9MICO</name>
<dbReference type="OrthoDB" id="3425968at2"/>
<feature type="region of interest" description="Disordered" evidence="1">
    <location>
        <begin position="1"/>
        <end position="29"/>
    </location>
</feature>
<dbReference type="RefSeq" id="WP_139928414.1">
    <property type="nucleotide sequence ID" value="NZ_CP040915.1"/>
</dbReference>
<reference evidence="3 4" key="1">
    <citation type="submission" date="2019-05" db="EMBL/GenBank/DDBJ databases">
        <title>Georgenia *** sp. nov., and Georgenia *** sp. nov., isolated from the intestinal contents of plateau pika (Ochotona curzoniae) in the Qinghai-Tibet plateau of China.</title>
        <authorList>
            <person name="Tian Z."/>
        </authorList>
    </citation>
    <scope>NUCLEOTIDE SEQUENCE [LARGE SCALE GENOMIC DNA]</scope>
    <source>
        <strain evidence="3 4">Z443</strain>
    </source>
</reference>